<dbReference type="Gene3D" id="3.40.50.2300">
    <property type="match status" value="1"/>
</dbReference>
<dbReference type="RefSeq" id="WP_153741519.1">
    <property type="nucleotide sequence ID" value="NZ_JAHVJE010000010.1"/>
</dbReference>
<dbReference type="SUPFAM" id="SSF52172">
    <property type="entry name" value="CheY-like"/>
    <property type="match status" value="1"/>
</dbReference>
<protein>
    <recommendedName>
        <fullName evidence="3">Pilus assembly protein TadZ N-terminal domain-containing protein</fullName>
    </recommendedName>
</protein>
<dbReference type="Gene3D" id="3.40.50.300">
    <property type="entry name" value="P-loop containing nucleotide triphosphate hydrolases"/>
    <property type="match status" value="1"/>
</dbReference>
<organism evidence="1 2">
    <name type="scientific">Marinobacter nauticus</name>
    <name type="common">Marinobacter hydrocarbonoclasticus</name>
    <name type="synonym">Marinobacter aquaeolei</name>
    <dbReference type="NCBI Taxonomy" id="2743"/>
    <lineage>
        <taxon>Bacteria</taxon>
        <taxon>Pseudomonadati</taxon>
        <taxon>Pseudomonadota</taxon>
        <taxon>Gammaproteobacteria</taxon>
        <taxon>Pseudomonadales</taxon>
        <taxon>Marinobacteraceae</taxon>
        <taxon>Marinobacter</taxon>
    </lineage>
</organism>
<evidence type="ECO:0000313" key="2">
    <source>
        <dbReference type="Proteomes" id="UP000469950"/>
    </source>
</evidence>
<proteinExistence type="predicted"/>
<dbReference type="InterPro" id="IPR011006">
    <property type="entry name" value="CheY-like_superfamily"/>
</dbReference>
<gene>
    <name evidence="1" type="ORF">F6453_3468</name>
</gene>
<dbReference type="SUPFAM" id="SSF52540">
    <property type="entry name" value="P-loop containing nucleoside triphosphate hydrolases"/>
    <property type="match status" value="1"/>
</dbReference>
<evidence type="ECO:0000313" key="1">
    <source>
        <dbReference type="EMBL" id="KAE8544211.1"/>
    </source>
</evidence>
<sequence>MNDVIICVADEVGVRVWLERVLEAEWNLEFVSSSDLSRISRLVNATGAGVVIVAIDDDESRALKVFNAVQKACPETHLIGVSQRISQDLLLNIMRAGARDCLITGIDSDSARERVRKVADVAHSTTSVSRGKGSRGKLVLLTSPSPVVDARFFAQNFVWALSENDSSKSILALDTNAESNRTFYFDNLNRLTLNEVVSRGDSVDKAFIDTALEEFSPGLRLLSGRLSKESLEGDLGADLYIAITQLASLFDYVVVRIDSASVEGWLKAMGAEISDIVLVTQPTVDQLQASDILLKGCSEWVPDQCRLFVAIDGYERKSSLTMADVQKTLGRSGDLVLPMEWRYRLEAINAGIPMSLVPARNQYEKHMKIFVLEQFLGSKGGAGGLSLIKRKRA</sequence>
<dbReference type="Proteomes" id="UP000469950">
    <property type="component" value="Unassembled WGS sequence"/>
</dbReference>
<dbReference type="EMBL" id="WBMP01000020">
    <property type="protein sequence ID" value="KAE8544211.1"/>
    <property type="molecule type" value="Genomic_DNA"/>
</dbReference>
<dbReference type="InterPro" id="IPR027417">
    <property type="entry name" value="P-loop_NTPase"/>
</dbReference>
<comment type="caution">
    <text evidence="1">The sequence shown here is derived from an EMBL/GenBank/DDBJ whole genome shotgun (WGS) entry which is preliminary data.</text>
</comment>
<dbReference type="AlphaFoldDB" id="A0A833JPG6"/>
<evidence type="ECO:0008006" key="3">
    <source>
        <dbReference type="Google" id="ProtNLM"/>
    </source>
</evidence>
<accession>A0A833JPG6</accession>
<reference evidence="1 2" key="1">
    <citation type="submission" date="2019-10" db="EMBL/GenBank/DDBJ databases">
        <title>Draft genome sequence of Marinobacter hydrocarbonoclasticus NCT7M from the microbiome of the marine copepod.</title>
        <authorList>
            <person name="Nuttall R."/>
            <person name="Sharma G."/>
            <person name="Moisander P."/>
        </authorList>
    </citation>
    <scope>NUCLEOTIDE SEQUENCE [LARGE SCALE GENOMIC DNA]</scope>
    <source>
        <strain evidence="1 2">NCT7M</strain>
    </source>
</reference>
<name>A0A833JPG6_MARNT</name>